<dbReference type="Proteomes" id="UP000064137">
    <property type="component" value="Chromosome"/>
</dbReference>
<dbReference type="PROSITE" id="PS00622">
    <property type="entry name" value="HTH_LUXR_1"/>
    <property type="match status" value="1"/>
</dbReference>
<evidence type="ECO:0000256" key="2">
    <source>
        <dbReference type="ARBA" id="ARBA00023125"/>
    </source>
</evidence>
<dbReference type="CDD" id="cd06170">
    <property type="entry name" value="LuxR_C_like"/>
    <property type="match status" value="1"/>
</dbReference>
<protein>
    <submittedName>
        <fullName evidence="5">Helix-turn-helix transcriptional regulator</fullName>
    </submittedName>
</protein>
<dbReference type="EMBL" id="CP013987">
    <property type="protein sequence ID" value="ALZ82805.1"/>
    <property type="molecule type" value="Genomic_DNA"/>
</dbReference>
<dbReference type="Gene3D" id="1.10.10.10">
    <property type="entry name" value="Winged helix-like DNA-binding domain superfamily/Winged helix DNA-binding domain"/>
    <property type="match status" value="1"/>
</dbReference>
<dbReference type="InterPro" id="IPR036388">
    <property type="entry name" value="WH-like_DNA-bd_sf"/>
</dbReference>
<feature type="domain" description="HTH luxR-type" evidence="4">
    <location>
        <begin position="139"/>
        <end position="204"/>
    </location>
</feature>
<reference evidence="5 6" key="1">
    <citation type="submission" date="2016-01" db="EMBL/GenBank/DDBJ databases">
        <title>Annotation of Pseudomonas oryzihabitans USDA-ARS-USMARC-56511.</title>
        <authorList>
            <person name="Harhay G.P."/>
            <person name="Harhay D.M."/>
            <person name="Smith T.P.L."/>
            <person name="Bono J.L."/>
            <person name="Heaton M.P."/>
            <person name="Clawson M.L."/>
            <person name="Chitko-Mckown C.G."/>
            <person name="Capik S.F."/>
            <person name="DeDonder K.D."/>
            <person name="Apley M.D."/>
            <person name="Lubbers B.V."/>
            <person name="White B.J."/>
            <person name="Larson R.L."/>
        </authorList>
    </citation>
    <scope>NUCLEOTIDE SEQUENCE [LARGE SCALE GENOMIC DNA]</scope>
    <source>
        <strain evidence="5 6">USDA-ARS-USMARC-56511</strain>
    </source>
</reference>
<dbReference type="OrthoDB" id="561214at2"/>
<dbReference type="PANTHER" id="PTHR44688:SF16">
    <property type="entry name" value="DNA-BINDING TRANSCRIPTIONAL ACTIVATOR DEVR_DOSR"/>
    <property type="match status" value="1"/>
</dbReference>
<dbReference type="GO" id="GO:0006355">
    <property type="term" value="P:regulation of DNA-templated transcription"/>
    <property type="evidence" value="ECO:0007669"/>
    <property type="project" value="InterPro"/>
</dbReference>
<evidence type="ECO:0000259" key="4">
    <source>
        <dbReference type="PROSITE" id="PS50043"/>
    </source>
</evidence>
<dbReference type="PRINTS" id="PR00038">
    <property type="entry name" value="HTHLUXR"/>
</dbReference>
<dbReference type="Gene3D" id="3.40.50.2300">
    <property type="match status" value="1"/>
</dbReference>
<dbReference type="PROSITE" id="PS50043">
    <property type="entry name" value="HTH_LUXR_2"/>
    <property type="match status" value="1"/>
</dbReference>
<dbReference type="AlphaFoldDB" id="A0A0U4W4G4"/>
<evidence type="ECO:0000313" key="5">
    <source>
        <dbReference type="EMBL" id="ALZ82805.1"/>
    </source>
</evidence>
<name>A0A0U4W4G4_9PSED</name>
<dbReference type="SUPFAM" id="SSF46894">
    <property type="entry name" value="C-terminal effector domain of the bipartite response regulators"/>
    <property type="match status" value="1"/>
</dbReference>
<dbReference type="GO" id="GO:0003677">
    <property type="term" value="F:DNA binding"/>
    <property type="evidence" value="ECO:0007669"/>
    <property type="project" value="UniProtKB-KW"/>
</dbReference>
<evidence type="ECO:0000256" key="3">
    <source>
        <dbReference type="ARBA" id="ARBA00023163"/>
    </source>
</evidence>
<dbReference type="InterPro" id="IPR000792">
    <property type="entry name" value="Tscrpt_reg_LuxR_C"/>
</dbReference>
<dbReference type="KEGG" id="por:APT59_00770"/>
<dbReference type="PANTHER" id="PTHR44688">
    <property type="entry name" value="DNA-BINDING TRANSCRIPTIONAL ACTIVATOR DEVR_DOSR"/>
    <property type="match status" value="1"/>
</dbReference>
<dbReference type="InterPro" id="IPR016032">
    <property type="entry name" value="Sig_transdc_resp-reg_C-effctor"/>
</dbReference>
<sequence length="208" mass="22507">MDMSTIPANKVRLTTGNVLLAELLKPFLEERHGIELGCARELDEAGDASLVLVDLGSVPEAPLERWLASLPAAVTVAFLNASVEQALPWVERFPAIQGVFAPQASREQLLQGLGALLAGEDWLPRAVLAHLLRRSRERPSLAADGLTRREREILRLVGRGLSNAAIGQALCLSTHTVKSHMHNLLRKTGAANRAEAALRFHTGQDLPG</sequence>
<accession>A0A0U4W4G4</accession>
<evidence type="ECO:0000256" key="1">
    <source>
        <dbReference type="ARBA" id="ARBA00023015"/>
    </source>
</evidence>
<dbReference type="Pfam" id="PF00196">
    <property type="entry name" value="GerE"/>
    <property type="match status" value="1"/>
</dbReference>
<gene>
    <name evidence="5" type="ORF">APT59_00770</name>
</gene>
<organism evidence="5 6">
    <name type="scientific">Pseudomonas oryzihabitans</name>
    <dbReference type="NCBI Taxonomy" id="47885"/>
    <lineage>
        <taxon>Bacteria</taxon>
        <taxon>Pseudomonadati</taxon>
        <taxon>Pseudomonadota</taxon>
        <taxon>Gammaproteobacteria</taxon>
        <taxon>Pseudomonadales</taxon>
        <taxon>Pseudomonadaceae</taxon>
        <taxon>Pseudomonas</taxon>
    </lineage>
</organism>
<proteinExistence type="predicted"/>
<keyword evidence="2" id="KW-0238">DNA-binding</keyword>
<keyword evidence="3" id="KW-0804">Transcription</keyword>
<keyword evidence="1" id="KW-0805">Transcription regulation</keyword>
<dbReference type="SMART" id="SM00421">
    <property type="entry name" value="HTH_LUXR"/>
    <property type="match status" value="1"/>
</dbReference>
<evidence type="ECO:0000313" key="6">
    <source>
        <dbReference type="Proteomes" id="UP000064137"/>
    </source>
</evidence>